<evidence type="ECO:0000313" key="1">
    <source>
        <dbReference type="EMBL" id="DAE21840.1"/>
    </source>
</evidence>
<reference evidence="1" key="1">
    <citation type="journal article" date="2021" name="Proc. Natl. Acad. Sci. U.S.A.">
        <title>A Catalog of Tens of Thousands of Viruses from Human Metagenomes Reveals Hidden Associations with Chronic Diseases.</title>
        <authorList>
            <person name="Tisza M.J."/>
            <person name="Buck C.B."/>
        </authorList>
    </citation>
    <scope>NUCLEOTIDE SEQUENCE</scope>
    <source>
        <strain evidence="1">CtoNH1</strain>
    </source>
</reference>
<protein>
    <submittedName>
        <fullName evidence="1">Uncharacterized protein</fullName>
    </submittedName>
</protein>
<name>A0A8S5QRZ0_9CAUD</name>
<sequence>MKVLNPFQQALQSILKNIITLAHVLLHILL</sequence>
<organism evidence="1">
    <name type="scientific">Myoviridae sp. ctoNH1</name>
    <dbReference type="NCBI Taxonomy" id="2826695"/>
    <lineage>
        <taxon>Viruses</taxon>
        <taxon>Duplodnaviria</taxon>
        <taxon>Heunggongvirae</taxon>
        <taxon>Uroviricota</taxon>
        <taxon>Caudoviricetes</taxon>
    </lineage>
</organism>
<accession>A0A8S5QRZ0</accession>
<proteinExistence type="predicted"/>
<dbReference type="EMBL" id="BK015718">
    <property type="protein sequence ID" value="DAE21840.1"/>
    <property type="molecule type" value="Genomic_DNA"/>
</dbReference>